<evidence type="ECO:0000313" key="4">
    <source>
        <dbReference type="Proteomes" id="UP000639338"/>
    </source>
</evidence>
<keyword evidence="2" id="KW-1133">Transmembrane helix</keyword>
<dbReference type="Proteomes" id="UP000639338">
    <property type="component" value="Unassembled WGS sequence"/>
</dbReference>
<evidence type="ECO:0000256" key="2">
    <source>
        <dbReference type="SAM" id="Phobius"/>
    </source>
</evidence>
<organism evidence="3 4">
    <name type="scientific">Aphidius gifuensis</name>
    <name type="common">Parasitoid wasp</name>
    <dbReference type="NCBI Taxonomy" id="684658"/>
    <lineage>
        <taxon>Eukaryota</taxon>
        <taxon>Metazoa</taxon>
        <taxon>Ecdysozoa</taxon>
        <taxon>Arthropoda</taxon>
        <taxon>Hexapoda</taxon>
        <taxon>Insecta</taxon>
        <taxon>Pterygota</taxon>
        <taxon>Neoptera</taxon>
        <taxon>Endopterygota</taxon>
        <taxon>Hymenoptera</taxon>
        <taxon>Apocrita</taxon>
        <taxon>Ichneumonoidea</taxon>
        <taxon>Braconidae</taxon>
        <taxon>Aphidiinae</taxon>
        <taxon>Aphidius</taxon>
    </lineage>
</organism>
<dbReference type="EMBL" id="JACMRX010000006">
    <property type="protein sequence ID" value="KAF7987341.1"/>
    <property type="molecule type" value="Genomic_DNA"/>
</dbReference>
<feature type="region of interest" description="Disordered" evidence="1">
    <location>
        <begin position="193"/>
        <end position="217"/>
    </location>
</feature>
<sequence length="309" mass="35606">MSCLSALESQVLTLLTSPKDILFLRHNVYREYGKIALGPDFIHTLPSLIIIIAITVVIWRHLTLDWLNISNGKIKKTFQMAFSWIIINAVLWHWLIIQRVLYCSVWNYWNNNMEFRDIAFPWWQKVWSSFYPPPNQPPVLSASLISWILSISLSGSGLLTALNVDIIKNIINKLTSKIFTTNIKEKNIEIDAGRERRMTPRQARDVTPATDKTDGASFYDDDYQSEISVDSLNSHDKKQQQREISPISYGTNWVRCTTKDQQKNISMKSLKTVTGASEIKNIEEEFLPRQTRNKRGCHTVIPSNSFNNS</sequence>
<feature type="compositionally biased region" description="Basic and acidic residues" evidence="1">
    <location>
        <begin position="193"/>
        <end position="204"/>
    </location>
</feature>
<accession>A0A834XI50</accession>
<feature type="transmembrane region" description="Helical" evidence="2">
    <location>
        <begin position="41"/>
        <end position="59"/>
    </location>
</feature>
<dbReference type="OrthoDB" id="7696682at2759"/>
<keyword evidence="2" id="KW-0472">Membrane</keyword>
<evidence type="ECO:0000256" key="1">
    <source>
        <dbReference type="SAM" id="MobiDB-lite"/>
    </source>
</evidence>
<evidence type="ECO:0000313" key="3">
    <source>
        <dbReference type="EMBL" id="KAF7987341.1"/>
    </source>
</evidence>
<keyword evidence="4" id="KW-1185">Reference proteome</keyword>
<protein>
    <submittedName>
        <fullName evidence="3">Uncharacterized protein</fullName>
    </submittedName>
</protein>
<name>A0A834XI50_APHGI</name>
<reference evidence="3 4" key="1">
    <citation type="submission" date="2020-08" db="EMBL/GenBank/DDBJ databases">
        <title>Aphidius gifuensis genome sequencing and assembly.</title>
        <authorList>
            <person name="Du Z."/>
        </authorList>
    </citation>
    <scope>NUCLEOTIDE SEQUENCE [LARGE SCALE GENOMIC DNA]</scope>
    <source>
        <strain evidence="3">YNYX2018</strain>
        <tissue evidence="3">Adults</tissue>
    </source>
</reference>
<proteinExistence type="predicted"/>
<dbReference type="AlphaFoldDB" id="A0A834XI50"/>
<comment type="caution">
    <text evidence="3">The sequence shown here is derived from an EMBL/GenBank/DDBJ whole genome shotgun (WGS) entry which is preliminary data.</text>
</comment>
<feature type="transmembrane region" description="Helical" evidence="2">
    <location>
        <begin position="144"/>
        <end position="164"/>
    </location>
</feature>
<gene>
    <name evidence="3" type="ORF">HCN44_003103</name>
</gene>
<feature type="transmembrane region" description="Helical" evidence="2">
    <location>
        <begin position="80"/>
        <end position="102"/>
    </location>
</feature>
<keyword evidence="2" id="KW-0812">Transmembrane</keyword>